<protein>
    <submittedName>
        <fullName evidence="2">Uncharacterized protein</fullName>
    </submittedName>
</protein>
<comment type="caution">
    <text evidence="2">The sequence shown here is derived from an EMBL/GenBank/DDBJ whole genome shotgun (WGS) entry which is preliminary data.</text>
</comment>
<dbReference type="AlphaFoldDB" id="A0A6L2KKB5"/>
<accession>A0A6L2KKB5</accession>
<gene>
    <name evidence="2" type="ORF">Tci_021090</name>
</gene>
<dbReference type="EMBL" id="BKCJ010002519">
    <property type="protein sequence ID" value="GEU49112.1"/>
    <property type="molecule type" value="Genomic_DNA"/>
</dbReference>
<evidence type="ECO:0000313" key="2">
    <source>
        <dbReference type="EMBL" id="GEU49112.1"/>
    </source>
</evidence>
<proteinExistence type="predicted"/>
<sequence>MEDLEQAFVEYASSHTDEVGGALPSDTVKNPKLSTSLVLSAHSYPTEEPQCSTHIHGLINTIMIHPKQQNNSRDSMAEEEEKEREGDPKDTNTIAYIEEPLDLVDTSKESVYESLIKEMPICSFNYDQRNLKIPHMIDFTILKNIKTNIDPSLSHVIFGRPFIEIAYLAINRKHGLMTFIDVTKEITFKTPYKDPERSELSRKGHDLLSSRVILSKDDYDRGYRKPSDLEEGFYRDTIKLEPEYVTRMNDEGEVTSMQTVAEDGIASIKQRRRDLSSDDVRNMVTTLERGRLKEDLESSTWRRRHDGIATPSRRKEKKETKAFTFYRMETEEVSKRYIAPCFMNGLEAYDSKINLEHDKNLISNEFTVKLCLEHEVKDGDKVVKKELIVALRGEIYFMKFIINPEEDDIEPGVILGRSFMRLTKAQTSVNIVESDSDNEEKYIIKRNSFGASIYGPKSLKYLNCNDLIDRVLALQEEARRTFSVLKRREERFTLTSQFIPSFATYDFDEVCADDELRTKKLIKFRLCGRPHSLTLLEFTRNLGATLVEKPCFNYLKLYFASATKDDHLWIMPKDDWLITKMAKKIRLLTDKVLNSLSAPTYCRALDTTTLRELIDSEGRLILKDPAPGVLCVAIPRVLRPSMHDLYDWMGSMEIRQGAIDRMAYRQSYHWDRYAGVYDVLLQGAYDPPDYDQQQYQQYYQQ</sequence>
<reference evidence="2" key="1">
    <citation type="journal article" date="2019" name="Sci. Rep.">
        <title>Draft genome of Tanacetum cinerariifolium, the natural source of mosquito coil.</title>
        <authorList>
            <person name="Yamashiro T."/>
            <person name="Shiraishi A."/>
            <person name="Satake H."/>
            <person name="Nakayama K."/>
        </authorList>
    </citation>
    <scope>NUCLEOTIDE SEQUENCE</scope>
</reference>
<organism evidence="2">
    <name type="scientific">Tanacetum cinerariifolium</name>
    <name type="common">Dalmatian daisy</name>
    <name type="synonym">Chrysanthemum cinerariifolium</name>
    <dbReference type="NCBI Taxonomy" id="118510"/>
    <lineage>
        <taxon>Eukaryota</taxon>
        <taxon>Viridiplantae</taxon>
        <taxon>Streptophyta</taxon>
        <taxon>Embryophyta</taxon>
        <taxon>Tracheophyta</taxon>
        <taxon>Spermatophyta</taxon>
        <taxon>Magnoliopsida</taxon>
        <taxon>eudicotyledons</taxon>
        <taxon>Gunneridae</taxon>
        <taxon>Pentapetalae</taxon>
        <taxon>asterids</taxon>
        <taxon>campanulids</taxon>
        <taxon>Asterales</taxon>
        <taxon>Asteraceae</taxon>
        <taxon>Asteroideae</taxon>
        <taxon>Anthemideae</taxon>
        <taxon>Anthemidinae</taxon>
        <taxon>Tanacetum</taxon>
    </lineage>
</organism>
<evidence type="ECO:0000256" key="1">
    <source>
        <dbReference type="SAM" id="MobiDB-lite"/>
    </source>
</evidence>
<name>A0A6L2KKB5_TANCI</name>
<feature type="region of interest" description="Disordered" evidence="1">
    <location>
        <begin position="67"/>
        <end position="91"/>
    </location>
</feature>